<reference evidence="2 3" key="1">
    <citation type="submission" date="2024-05" db="EMBL/GenBank/DDBJ databases">
        <title>A draft genome resource for the thread blight pathogen Marasmius tenuissimus strain MS-2.</title>
        <authorList>
            <person name="Yulfo-Soto G.E."/>
            <person name="Baruah I.K."/>
            <person name="Amoako-Attah I."/>
            <person name="Bukari Y."/>
            <person name="Meinhardt L.W."/>
            <person name="Bailey B.A."/>
            <person name="Cohen S.P."/>
        </authorList>
    </citation>
    <scope>NUCLEOTIDE SEQUENCE [LARGE SCALE GENOMIC DNA]</scope>
    <source>
        <strain evidence="2 3">MS-2</strain>
    </source>
</reference>
<name>A0ABR3A4T1_9AGAR</name>
<dbReference type="EMBL" id="JBBXMP010000015">
    <property type="protein sequence ID" value="KAL0068972.1"/>
    <property type="molecule type" value="Genomic_DNA"/>
</dbReference>
<feature type="compositionally biased region" description="Basic and acidic residues" evidence="1">
    <location>
        <begin position="64"/>
        <end position="75"/>
    </location>
</feature>
<organism evidence="2 3">
    <name type="scientific">Marasmius tenuissimus</name>
    <dbReference type="NCBI Taxonomy" id="585030"/>
    <lineage>
        <taxon>Eukaryota</taxon>
        <taxon>Fungi</taxon>
        <taxon>Dikarya</taxon>
        <taxon>Basidiomycota</taxon>
        <taxon>Agaricomycotina</taxon>
        <taxon>Agaricomycetes</taxon>
        <taxon>Agaricomycetidae</taxon>
        <taxon>Agaricales</taxon>
        <taxon>Marasmiineae</taxon>
        <taxon>Marasmiaceae</taxon>
        <taxon>Marasmius</taxon>
    </lineage>
</organism>
<sequence>MATRTPSKQVRLATQPYPTPPTTPYRLRPGPRAKPSAIKNKRPIQTRSPTSSKTNQNGRNERKKARDEMKDARDELTRLQEELSKCRRENEQKDGKLNQALLQLVALRNDVSGMQEELDLLRELRPTAIRALEFMEFYTANLEDHGRLLNQQKATLTCPNCNKILNQPQVYVSSESLPLILATRLSILIHILNDLIDSTAVTFTALNVRSLKLKRAKYPAKRTTPFVAFQSNAGVMQLWVQFTTEL</sequence>
<protein>
    <submittedName>
        <fullName evidence="2">Uncharacterized protein</fullName>
    </submittedName>
</protein>
<proteinExistence type="predicted"/>
<dbReference type="Proteomes" id="UP001437256">
    <property type="component" value="Unassembled WGS sequence"/>
</dbReference>
<comment type="caution">
    <text evidence="2">The sequence shown here is derived from an EMBL/GenBank/DDBJ whole genome shotgun (WGS) entry which is preliminary data.</text>
</comment>
<feature type="region of interest" description="Disordered" evidence="1">
    <location>
        <begin position="1"/>
        <end position="75"/>
    </location>
</feature>
<accession>A0ABR3A4T1</accession>
<evidence type="ECO:0000256" key="1">
    <source>
        <dbReference type="SAM" id="MobiDB-lite"/>
    </source>
</evidence>
<feature type="compositionally biased region" description="Polar residues" evidence="1">
    <location>
        <begin position="45"/>
        <end position="58"/>
    </location>
</feature>
<gene>
    <name evidence="2" type="ORF">AAF712_003965</name>
</gene>
<keyword evidence="3" id="KW-1185">Reference proteome</keyword>
<evidence type="ECO:0000313" key="2">
    <source>
        <dbReference type="EMBL" id="KAL0068972.1"/>
    </source>
</evidence>
<evidence type="ECO:0000313" key="3">
    <source>
        <dbReference type="Proteomes" id="UP001437256"/>
    </source>
</evidence>